<dbReference type="InterPro" id="IPR052536">
    <property type="entry name" value="ABC-4_Integral_Memb_Prot"/>
</dbReference>
<dbReference type="Proteomes" id="UP001596170">
    <property type="component" value="Unassembled WGS sequence"/>
</dbReference>
<evidence type="ECO:0000256" key="2">
    <source>
        <dbReference type="ARBA" id="ARBA00022475"/>
    </source>
</evidence>
<gene>
    <name evidence="8" type="ORF">ACFPYN_09510</name>
</gene>
<protein>
    <submittedName>
        <fullName evidence="8">FtsX-like permease family protein</fullName>
    </submittedName>
</protein>
<name>A0ABW1L7F8_9BACL</name>
<comment type="subcellular location">
    <subcellularLocation>
        <location evidence="1">Cell membrane</location>
        <topology evidence="1">Multi-pass membrane protein</topology>
    </subcellularLocation>
</comment>
<feature type="transmembrane region" description="Helical" evidence="6">
    <location>
        <begin position="616"/>
        <end position="639"/>
    </location>
</feature>
<dbReference type="RefSeq" id="WP_377733783.1">
    <property type="nucleotide sequence ID" value="NZ_JBHSRI010000015.1"/>
</dbReference>
<proteinExistence type="predicted"/>
<evidence type="ECO:0000256" key="5">
    <source>
        <dbReference type="ARBA" id="ARBA00023136"/>
    </source>
</evidence>
<evidence type="ECO:0000256" key="4">
    <source>
        <dbReference type="ARBA" id="ARBA00022989"/>
    </source>
</evidence>
<evidence type="ECO:0000256" key="3">
    <source>
        <dbReference type="ARBA" id="ARBA00022692"/>
    </source>
</evidence>
<feature type="transmembrane region" description="Helical" evidence="6">
    <location>
        <begin position="206"/>
        <end position="232"/>
    </location>
</feature>
<dbReference type="EMBL" id="JBHSRI010000015">
    <property type="protein sequence ID" value="MFC6039654.1"/>
    <property type="molecule type" value="Genomic_DNA"/>
</dbReference>
<dbReference type="InterPro" id="IPR003838">
    <property type="entry name" value="ABC3_permease_C"/>
</dbReference>
<dbReference type="Pfam" id="PF02687">
    <property type="entry name" value="FtsX"/>
    <property type="match status" value="1"/>
</dbReference>
<evidence type="ECO:0000256" key="1">
    <source>
        <dbReference type="ARBA" id="ARBA00004651"/>
    </source>
</evidence>
<keyword evidence="2" id="KW-1003">Cell membrane</keyword>
<feature type="transmembrane region" description="Helical" evidence="6">
    <location>
        <begin position="20"/>
        <end position="37"/>
    </location>
</feature>
<evidence type="ECO:0000313" key="9">
    <source>
        <dbReference type="Proteomes" id="UP001596170"/>
    </source>
</evidence>
<keyword evidence="3 6" id="KW-0812">Transmembrane</keyword>
<sequence>MFFDFIKRNSRKTRKENGVYFASLIISIITFYVILSLGEQDVMLYLKTVESDAVARLLLMIPILYAVSLFFVFFLVYFANKYQLQLRNHEFGLYLMMGMKRSKLFAMIMGETLWNGLVALIIGIPVSLFLTELISLATSRLIGMGIIGHQFSISWVGLGLTVVGFIIVQLVAMFILSLQMSRKEPVDLLNDKKEETQRVLSPVRSIVSILTGAVLLLGTIFLSISYGLAILYLRSFDYRIFALIIIIGIAGTFMLFRGLGSLIGAWIKHKSSSSTGLFVFTGRQLQENVLNQWGSLAISSLLILMAMVSFTYGISTALNNSDTSSRTADFTFRGSENEIVSMMTSDKLEPYVKEYYAMKLDHFRPSDIENSGNEVLSTFSWSGLLKSVSREVNSQEKENLLSYLSAEGGPYLISLSSYNKLLNSINKSPIKLGNNEVAMYSDEEFYYSHDILMRVLQSNPIVKMGEKQYKLKSNLYTSNIVADKAITLSYALIVPDDIYDNFTVNSRDSYLWNMVLNDDFVQEKGLMQAMYEVDELLNTSDLDYESYLSSMGRQLFYTVAGSYTTFYLGIVFLIIANTVLGLKFLMQQKSTKHRYSTVAMLGASVESLCSSARIQIWLYFGLVISVALISSIFGIWAMLDAFPNSINIDNGTSTIVISLILFIVFELYYIWMIQRKSDEEIKKLKEIG</sequence>
<evidence type="ECO:0000256" key="6">
    <source>
        <dbReference type="SAM" id="Phobius"/>
    </source>
</evidence>
<feature type="transmembrane region" description="Helical" evidence="6">
    <location>
        <begin position="293"/>
        <end position="314"/>
    </location>
</feature>
<feature type="transmembrane region" description="Helical" evidence="6">
    <location>
        <begin position="57"/>
        <end position="79"/>
    </location>
</feature>
<comment type="caution">
    <text evidence="8">The sequence shown here is derived from an EMBL/GenBank/DDBJ whole genome shotgun (WGS) entry which is preliminary data.</text>
</comment>
<feature type="transmembrane region" description="Helical" evidence="6">
    <location>
        <begin position="104"/>
        <end position="131"/>
    </location>
</feature>
<evidence type="ECO:0000313" key="8">
    <source>
        <dbReference type="EMBL" id="MFC6039654.1"/>
    </source>
</evidence>
<dbReference type="PANTHER" id="PTHR46795:SF3">
    <property type="entry name" value="ABC TRANSPORTER PERMEASE"/>
    <property type="match status" value="1"/>
</dbReference>
<keyword evidence="5 6" id="KW-0472">Membrane</keyword>
<feature type="transmembrane region" description="Helical" evidence="6">
    <location>
        <begin position="651"/>
        <end position="673"/>
    </location>
</feature>
<organism evidence="8 9">
    <name type="scientific">Paenisporosarcina macmurdoensis</name>
    <dbReference type="NCBI Taxonomy" id="212659"/>
    <lineage>
        <taxon>Bacteria</taxon>
        <taxon>Bacillati</taxon>
        <taxon>Bacillota</taxon>
        <taxon>Bacilli</taxon>
        <taxon>Bacillales</taxon>
        <taxon>Caryophanaceae</taxon>
        <taxon>Paenisporosarcina</taxon>
    </lineage>
</organism>
<evidence type="ECO:0000259" key="7">
    <source>
        <dbReference type="Pfam" id="PF02687"/>
    </source>
</evidence>
<feature type="domain" description="ABC3 transporter permease C-terminal" evidence="7">
    <location>
        <begin position="63"/>
        <end position="185"/>
    </location>
</feature>
<keyword evidence="4 6" id="KW-1133">Transmembrane helix</keyword>
<feature type="transmembrane region" description="Helical" evidence="6">
    <location>
        <begin position="151"/>
        <end position="176"/>
    </location>
</feature>
<accession>A0ABW1L7F8</accession>
<reference evidence="9" key="1">
    <citation type="journal article" date="2019" name="Int. J. Syst. Evol. Microbiol.">
        <title>The Global Catalogue of Microorganisms (GCM) 10K type strain sequencing project: providing services to taxonomists for standard genome sequencing and annotation.</title>
        <authorList>
            <consortium name="The Broad Institute Genomics Platform"/>
            <consortium name="The Broad Institute Genome Sequencing Center for Infectious Disease"/>
            <person name="Wu L."/>
            <person name="Ma J."/>
        </authorList>
    </citation>
    <scope>NUCLEOTIDE SEQUENCE [LARGE SCALE GENOMIC DNA]</scope>
    <source>
        <strain evidence="9">CCUG 54527</strain>
    </source>
</reference>
<dbReference type="PANTHER" id="PTHR46795">
    <property type="entry name" value="ABC TRANSPORTER PERMEASE-RELATED-RELATED"/>
    <property type="match status" value="1"/>
</dbReference>
<feature type="transmembrane region" description="Helical" evidence="6">
    <location>
        <begin position="238"/>
        <end position="260"/>
    </location>
</feature>
<feature type="transmembrane region" description="Helical" evidence="6">
    <location>
        <begin position="566"/>
        <end position="586"/>
    </location>
</feature>
<keyword evidence="9" id="KW-1185">Reference proteome</keyword>